<dbReference type="InterPro" id="IPR048933">
    <property type="entry name" value="B_lactamase-like_C"/>
</dbReference>
<dbReference type="Pfam" id="PF21221">
    <property type="entry name" value="B_lactamase-like_C"/>
    <property type="match status" value="1"/>
</dbReference>
<sequence>MTAWRLARPAYSGAMDGFTTKTPKRPGLDYLHGEAAPGHGEMMEITPRIQWIRMSLPFSLKFINVWLIEDDDGWTIVDTGMPLKETRDAWTAILDTRVTADKPLKRVIVTHMHPDHVGCAGWLCYKYGAELWMSRLEYTTCRMLISDTGREAPEAGISFYRKAGWDEEALENYRSRFGGFGRGVSKMPDSFFRLSDGDTFEMGGETWEVITGNGHSPEHACLFCPAENIVISGDQLLPRISSNVSVHPTEPAANPLLDWMSSCEKLLAHLPADVLVLPAHNEPFRGAHKRLRHLIDGHEVALTRLKQRLGEKPRKVLDTFAAIFGRKIALDEQGMATGEALAHLNCLIYRGEVKAELGHDGVTLYSLAT</sequence>
<feature type="domain" description="Metallo-beta-lactamase" evidence="1">
    <location>
        <begin position="62"/>
        <end position="280"/>
    </location>
</feature>
<dbReference type="SMART" id="SM00849">
    <property type="entry name" value="Lactamase_B"/>
    <property type="match status" value="1"/>
</dbReference>
<dbReference type="PANTHER" id="PTHR23131:SF4">
    <property type="entry name" value="METALLO-BETA-LACTAMASE SUPERFAMILY POTEIN"/>
    <property type="match status" value="1"/>
</dbReference>
<accession>A0A059FHQ0</accession>
<dbReference type="EMBL" id="ARYJ01000002">
    <property type="protein sequence ID" value="KCZ90180.1"/>
    <property type="molecule type" value="Genomic_DNA"/>
</dbReference>
<evidence type="ECO:0000313" key="2">
    <source>
        <dbReference type="EMBL" id="KCZ90180.1"/>
    </source>
</evidence>
<evidence type="ECO:0000259" key="1">
    <source>
        <dbReference type="SMART" id="SM00849"/>
    </source>
</evidence>
<dbReference type="Pfam" id="PF00753">
    <property type="entry name" value="Lactamase_B"/>
    <property type="match status" value="1"/>
</dbReference>
<evidence type="ECO:0000313" key="3">
    <source>
        <dbReference type="Proteomes" id="UP000024816"/>
    </source>
</evidence>
<dbReference type="PATRIC" id="fig|1280952.3.peg.621"/>
<gene>
    <name evidence="2" type="ORF">HJA_03096</name>
</gene>
<dbReference type="eggNOG" id="COG0491">
    <property type="taxonomic scope" value="Bacteria"/>
</dbReference>
<dbReference type="RefSeq" id="WP_241764283.1">
    <property type="nucleotide sequence ID" value="NZ_ARYJ01000002.1"/>
</dbReference>
<name>A0A059FHQ0_9PROT</name>
<proteinExistence type="predicted"/>
<dbReference type="Proteomes" id="UP000024816">
    <property type="component" value="Unassembled WGS sequence"/>
</dbReference>
<organism evidence="2 3">
    <name type="scientific">Hyphomonas jannaschiana VP2</name>
    <dbReference type="NCBI Taxonomy" id="1280952"/>
    <lineage>
        <taxon>Bacteria</taxon>
        <taxon>Pseudomonadati</taxon>
        <taxon>Pseudomonadota</taxon>
        <taxon>Alphaproteobacteria</taxon>
        <taxon>Hyphomonadales</taxon>
        <taxon>Hyphomonadaceae</taxon>
        <taxon>Hyphomonas</taxon>
    </lineage>
</organism>
<dbReference type="PANTHER" id="PTHR23131">
    <property type="entry name" value="ENDORIBONUCLEASE LACTB2"/>
    <property type="match status" value="1"/>
</dbReference>
<dbReference type="SUPFAM" id="SSF56281">
    <property type="entry name" value="Metallo-hydrolase/oxidoreductase"/>
    <property type="match status" value="1"/>
</dbReference>
<dbReference type="Gene3D" id="1.10.10.10">
    <property type="entry name" value="Winged helix-like DNA-binding domain superfamily/Winged helix DNA-binding domain"/>
    <property type="match status" value="1"/>
</dbReference>
<dbReference type="InterPro" id="IPR036866">
    <property type="entry name" value="RibonucZ/Hydroxyglut_hydro"/>
</dbReference>
<keyword evidence="3" id="KW-1185">Reference proteome</keyword>
<dbReference type="Gene3D" id="3.60.15.10">
    <property type="entry name" value="Ribonuclease Z/Hydroxyacylglutathione hydrolase-like"/>
    <property type="match status" value="1"/>
</dbReference>
<reference evidence="2 3" key="1">
    <citation type="journal article" date="2014" name="Antonie Van Leeuwenhoek">
        <title>Hyphomonas beringensis sp. nov. and Hyphomonas chukchiensis sp. nov., isolated from surface seawater of the Bering Sea and Chukchi Sea.</title>
        <authorList>
            <person name="Li C."/>
            <person name="Lai Q."/>
            <person name="Li G."/>
            <person name="Dong C."/>
            <person name="Wang J."/>
            <person name="Liao Y."/>
            <person name="Shao Z."/>
        </authorList>
    </citation>
    <scope>NUCLEOTIDE SEQUENCE [LARGE SCALE GENOMIC DNA]</scope>
    <source>
        <strain evidence="2 3">VP2</strain>
    </source>
</reference>
<protein>
    <submittedName>
        <fullName evidence="2">Metallo-beta-lactamase family protein</fullName>
    </submittedName>
</protein>
<dbReference type="STRING" id="1280952.HJA_03096"/>
<dbReference type="AlphaFoldDB" id="A0A059FHQ0"/>
<comment type="caution">
    <text evidence="2">The sequence shown here is derived from an EMBL/GenBank/DDBJ whole genome shotgun (WGS) entry which is preliminary data.</text>
</comment>
<dbReference type="InterPro" id="IPR050662">
    <property type="entry name" value="Sec-metab_biosynth-thioest"/>
</dbReference>
<dbReference type="InterPro" id="IPR001279">
    <property type="entry name" value="Metallo-B-lactamas"/>
</dbReference>
<dbReference type="InterPro" id="IPR036388">
    <property type="entry name" value="WH-like_DNA-bd_sf"/>
</dbReference>